<keyword evidence="3" id="KW-0456">Lyase</keyword>
<protein>
    <submittedName>
        <fullName evidence="3">Adenylate/guanylate cyclase domain-containing protein</fullName>
        <ecNumber evidence="3">4.6.1.-</ecNumber>
    </submittedName>
</protein>
<dbReference type="EMBL" id="JAUTXY010000002">
    <property type="protein sequence ID" value="MEE2056790.1"/>
    <property type="molecule type" value="Genomic_DNA"/>
</dbReference>
<dbReference type="PANTHER" id="PTHR43081:SF19">
    <property type="entry name" value="PH-SENSITIVE ADENYLATE CYCLASE RV1264"/>
    <property type="match status" value="1"/>
</dbReference>
<dbReference type="PROSITE" id="PS50125">
    <property type="entry name" value="GUANYLATE_CYCLASE_2"/>
    <property type="match status" value="1"/>
</dbReference>
<evidence type="ECO:0000259" key="2">
    <source>
        <dbReference type="PROSITE" id="PS50125"/>
    </source>
</evidence>
<organism evidence="3 4">
    <name type="scientific">Rhodococcus artemisiae</name>
    <dbReference type="NCBI Taxonomy" id="714159"/>
    <lineage>
        <taxon>Bacteria</taxon>
        <taxon>Bacillati</taxon>
        <taxon>Actinomycetota</taxon>
        <taxon>Actinomycetes</taxon>
        <taxon>Mycobacteriales</taxon>
        <taxon>Nocardiaceae</taxon>
        <taxon>Rhodococcus</taxon>
    </lineage>
</organism>
<reference evidence="3 4" key="1">
    <citation type="submission" date="2023-07" db="EMBL/GenBank/DDBJ databases">
        <authorList>
            <person name="Girao M."/>
            <person name="Carvalho M.F."/>
        </authorList>
    </citation>
    <scope>NUCLEOTIDE SEQUENCE [LARGE SCALE GENOMIC DNA]</scope>
    <source>
        <strain evidence="3 4">YIM65754</strain>
    </source>
</reference>
<name>A0ABU7L5G2_9NOCA</name>
<accession>A0ABU7L5G2</accession>
<dbReference type="Pfam" id="PF00211">
    <property type="entry name" value="Guanylate_cyc"/>
    <property type="match status" value="1"/>
</dbReference>
<dbReference type="SUPFAM" id="SSF55073">
    <property type="entry name" value="Nucleotide cyclase"/>
    <property type="match status" value="1"/>
</dbReference>
<dbReference type="SMART" id="SM00044">
    <property type="entry name" value="CYCc"/>
    <property type="match status" value="1"/>
</dbReference>
<feature type="domain" description="Guanylate cyclase" evidence="2">
    <location>
        <begin position="171"/>
        <end position="280"/>
    </location>
</feature>
<dbReference type="GO" id="GO:0016829">
    <property type="term" value="F:lyase activity"/>
    <property type="evidence" value="ECO:0007669"/>
    <property type="project" value="UniProtKB-KW"/>
</dbReference>
<evidence type="ECO:0000313" key="3">
    <source>
        <dbReference type="EMBL" id="MEE2056790.1"/>
    </source>
</evidence>
<keyword evidence="4" id="KW-1185">Reference proteome</keyword>
<dbReference type="EC" id="4.6.1.-" evidence="3"/>
<dbReference type="CDD" id="cd07302">
    <property type="entry name" value="CHD"/>
    <property type="match status" value="1"/>
</dbReference>
<comment type="similarity">
    <text evidence="1">Belongs to the adenylyl cyclase class-3 family.</text>
</comment>
<dbReference type="InterPro" id="IPR050697">
    <property type="entry name" value="Adenylyl/Guanylyl_Cyclase_3/4"/>
</dbReference>
<dbReference type="InterPro" id="IPR029787">
    <property type="entry name" value="Nucleotide_cyclase"/>
</dbReference>
<dbReference type="Proteomes" id="UP001336020">
    <property type="component" value="Unassembled WGS sequence"/>
</dbReference>
<dbReference type="InterPro" id="IPR001054">
    <property type="entry name" value="A/G_cyclase"/>
</dbReference>
<comment type="caution">
    <text evidence="3">The sequence shown here is derived from an EMBL/GenBank/DDBJ whole genome shotgun (WGS) entry which is preliminary data.</text>
</comment>
<gene>
    <name evidence="3" type="ORF">Q7514_04535</name>
</gene>
<evidence type="ECO:0000256" key="1">
    <source>
        <dbReference type="ARBA" id="ARBA00005381"/>
    </source>
</evidence>
<dbReference type="PANTHER" id="PTHR43081">
    <property type="entry name" value="ADENYLATE CYCLASE, TERMINAL-DIFFERENTIATION SPECIFIC-RELATED"/>
    <property type="match status" value="1"/>
</dbReference>
<proteinExistence type="inferred from homology"/>
<evidence type="ECO:0000313" key="4">
    <source>
        <dbReference type="Proteomes" id="UP001336020"/>
    </source>
</evidence>
<sequence>MLAAIQRELERSLLGGERRYTVDEVATMAGMSPARVRRLWQALGFTVDPEPDAEMFTDGDVGALRDIAAIVGSGVIDENLELSAARSLGQSISRLAEWELTLFNTHLFDNLVEEHSDVSAEEMPDLIDALVQQLSMRAETLQSHIWRRHIVSTTERSVWRPEGDAPLREVVVGFADMVGYTQLTRRIDAGELNELLEYFESEVTAAITGHHGWVIKTVGDEVMFAAEDPADGARIALELQETFGASKDTPELRVGLAWGPVLARFGDLFGSVVNNAARLTGAARPGSILVDEKLAAELDPDEFRIQPLRRLRVKDFRRSRPFVLRAPDRRRWSL</sequence>
<dbReference type="Gene3D" id="3.30.70.1230">
    <property type="entry name" value="Nucleotide cyclase"/>
    <property type="match status" value="1"/>
</dbReference>